<dbReference type="Proteomes" id="UP001519460">
    <property type="component" value="Unassembled WGS sequence"/>
</dbReference>
<keyword evidence="2" id="KW-1185">Reference proteome</keyword>
<dbReference type="AlphaFoldDB" id="A0ABD0JNS8"/>
<accession>A0ABD0JNS8</accession>
<reference evidence="1 2" key="1">
    <citation type="journal article" date="2023" name="Sci. Data">
        <title>Genome assembly of the Korean intertidal mud-creeper Batillaria attramentaria.</title>
        <authorList>
            <person name="Patra A.K."/>
            <person name="Ho P.T."/>
            <person name="Jun S."/>
            <person name="Lee S.J."/>
            <person name="Kim Y."/>
            <person name="Won Y.J."/>
        </authorList>
    </citation>
    <scope>NUCLEOTIDE SEQUENCE [LARGE SCALE GENOMIC DNA]</scope>
    <source>
        <strain evidence="1">Wonlab-2016</strain>
    </source>
</reference>
<comment type="caution">
    <text evidence="1">The sequence shown here is derived from an EMBL/GenBank/DDBJ whole genome shotgun (WGS) entry which is preliminary data.</text>
</comment>
<evidence type="ECO:0000313" key="2">
    <source>
        <dbReference type="Proteomes" id="UP001519460"/>
    </source>
</evidence>
<name>A0ABD0JNS8_9CAEN</name>
<sequence>MAVTWSRRVIWKNIKNLTWTNSARKPIWGAGKAGVMAKQRDECGKVVCGQGKSPTCKQHPSPEGEAVASRSSRFIADSAATESSPYLADGEIGGLALVLNEKKVSCPSSIKNGSGMTLIPLCGVAVEVHGTVAEVPRVFRWRWKSCHQPGPVGPRLLCQQLRNLTRLLFFLLMLLPRVLIARRVQLSVIPVLIHTSINKQDG</sequence>
<feature type="non-terminal residue" evidence="1">
    <location>
        <position position="202"/>
    </location>
</feature>
<evidence type="ECO:0000313" key="1">
    <source>
        <dbReference type="EMBL" id="KAK7476489.1"/>
    </source>
</evidence>
<proteinExistence type="predicted"/>
<organism evidence="1 2">
    <name type="scientific">Batillaria attramentaria</name>
    <dbReference type="NCBI Taxonomy" id="370345"/>
    <lineage>
        <taxon>Eukaryota</taxon>
        <taxon>Metazoa</taxon>
        <taxon>Spiralia</taxon>
        <taxon>Lophotrochozoa</taxon>
        <taxon>Mollusca</taxon>
        <taxon>Gastropoda</taxon>
        <taxon>Caenogastropoda</taxon>
        <taxon>Sorbeoconcha</taxon>
        <taxon>Cerithioidea</taxon>
        <taxon>Batillariidae</taxon>
        <taxon>Batillaria</taxon>
    </lineage>
</organism>
<gene>
    <name evidence="1" type="ORF">BaRGS_00032237</name>
</gene>
<protein>
    <submittedName>
        <fullName evidence="1">Uncharacterized protein</fullName>
    </submittedName>
</protein>
<dbReference type="EMBL" id="JACVVK020000374">
    <property type="protein sequence ID" value="KAK7476489.1"/>
    <property type="molecule type" value="Genomic_DNA"/>
</dbReference>